<gene>
    <name evidence="1" type="ORF">INT46_007984</name>
</gene>
<keyword evidence="2" id="KW-1185">Reference proteome</keyword>
<protein>
    <submittedName>
        <fullName evidence="1">Uncharacterized protein</fullName>
    </submittedName>
</protein>
<comment type="caution">
    <text evidence="1">The sequence shown here is derived from an EMBL/GenBank/DDBJ whole genome shotgun (WGS) entry which is preliminary data.</text>
</comment>
<proteinExistence type="predicted"/>
<dbReference type="EMBL" id="JAEPRC010000060">
    <property type="protein sequence ID" value="KAG2211800.1"/>
    <property type="molecule type" value="Genomic_DNA"/>
</dbReference>
<sequence>MFKEKIHDILRRVWKCKKEIEKEHDEVRCKDCNKSGHHTKRSSQLNIIHQRLHMVNTYIFIDIHDVEDRTAVYNNPVRNIV</sequence>
<evidence type="ECO:0000313" key="1">
    <source>
        <dbReference type="EMBL" id="KAG2211800.1"/>
    </source>
</evidence>
<evidence type="ECO:0000313" key="2">
    <source>
        <dbReference type="Proteomes" id="UP000650833"/>
    </source>
</evidence>
<reference evidence="1" key="1">
    <citation type="submission" date="2020-12" db="EMBL/GenBank/DDBJ databases">
        <title>Metabolic potential, ecology and presence of endohyphal bacteria is reflected in genomic diversity of Mucoromycotina.</title>
        <authorList>
            <person name="Muszewska A."/>
            <person name="Okrasinska A."/>
            <person name="Steczkiewicz K."/>
            <person name="Drgas O."/>
            <person name="Orlowska M."/>
            <person name="Perlinska-Lenart U."/>
            <person name="Aleksandrzak-Piekarczyk T."/>
            <person name="Szatraj K."/>
            <person name="Zielenkiewicz U."/>
            <person name="Pilsyk S."/>
            <person name="Malc E."/>
            <person name="Mieczkowski P."/>
            <person name="Kruszewska J.S."/>
            <person name="Biernat P."/>
            <person name="Pawlowska J."/>
        </authorList>
    </citation>
    <scope>NUCLEOTIDE SEQUENCE</scope>
    <source>
        <strain evidence="1">CBS 226.32</strain>
    </source>
</reference>
<organism evidence="1 2">
    <name type="scientific">Mucor plumbeus</name>
    <dbReference type="NCBI Taxonomy" id="97098"/>
    <lineage>
        <taxon>Eukaryota</taxon>
        <taxon>Fungi</taxon>
        <taxon>Fungi incertae sedis</taxon>
        <taxon>Mucoromycota</taxon>
        <taxon>Mucoromycotina</taxon>
        <taxon>Mucoromycetes</taxon>
        <taxon>Mucorales</taxon>
        <taxon>Mucorineae</taxon>
        <taxon>Mucoraceae</taxon>
        <taxon>Mucor</taxon>
    </lineage>
</organism>
<dbReference type="Proteomes" id="UP000650833">
    <property type="component" value="Unassembled WGS sequence"/>
</dbReference>
<feature type="non-terminal residue" evidence="1">
    <location>
        <position position="1"/>
    </location>
</feature>
<dbReference type="AlphaFoldDB" id="A0A8H7RJY6"/>
<name>A0A8H7RJY6_9FUNG</name>
<accession>A0A8H7RJY6</accession>